<dbReference type="Proteomes" id="UP000440367">
    <property type="component" value="Unassembled WGS sequence"/>
</dbReference>
<evidence type="ECO:0000313" key="1">
    <source>
        <dbReference type="EMBL" id="KAE9244098.1"/>
    </source>
</evidence>
<accession>A0A6A3ZYT9</accession>
<name>A0A6A3ZYT9_9STRA</name>
<comment type="caution">
    <text evidence="1">The sequence shown here is derived from an EMBL/GenBank/DDBJ whole genome shotgun (WGS) entry which is preliminary data.</text>
</comment>
<gene>
    <name evidence="1" type="ORF">PF002_g7941</name>
</gene>
<dbReference type="AlphaFoldDB" id="A0A6A3ZYT9"/>
<organism evidence="1 2">
    <name type="scientific">Phytophthora fragariae</name>
    <dbReference type="NCBI Taxonomy" id="53985"/>
    <lineage>
        <taxon>Eukaryota</taxon>
        <taxon>Sar</taxon>
        <taxon>Stramenopiles</taxon>
        <taxon>Oomycota</taxon>
        <taxon>Peronosporomycetes</taxon>
        <taxon>Peronosporales</taxon>
        <taxon>Peronosporaceae</taxon>
        <taxon>Phytophthora</taxon>
    </lineage>
</organism>
<dbReference type="EMBL" id="QXGD01000302">
    <property type="protein sequence ID" value="KAE9244098.1"/>
    <property type="molecule type" value="Genomic_DNA"/>
</dbReference>
<proteinExistence type="predicted"/>
<reference evidence="1 2" key="1">
    <citation type="submission" date="2018-08" db="EMBL/GenBank/DDBJ databases">
        <title>Genomic investigation of the strawberry pathogen Phytophthora fragariae indicates pathogenicity is determined by transcriptional variation in three key races.</title>
        <authorList>
            <person name="Adams T.M."/>
            <person name="Armitage A.D."/>
            <person name="Sobczyk M.K."/>
            <person name="Bates H.J."/>
            <person name="Dunwell J.M."/>
            <person name="Nellist C.F."/>
            <person name="Harrison R.J."/>
        </authorList>
    </citation>
    <scope>NUCLEOTIDE SEQUENCE [LARGE SCALE GENOMIC DNA]</scope>
    <source>
        <strain evidence="1 2">BC-1</strain>
    </source>
</reference>
<evidence type="ECO:0000313" key="2">
    <source>
        <dbReference type="Proteomes" id="UP000440367"/>
    </source>
</evidence>
<sequence length="128" mass="13834">MLLSTGPHFAIMTVLMLPLRQRVLLRYLPPGILLQLLGLFGDTRILLKHTRHALREVPKRSLFIVRDCPPEAATSDVAADGTFDGVSVLSAHLDGTLGAGDSIATRKQCEQDEDEDVTHTGCELAGCG</sequence>
<protein>
    <submittedName>
        <fullName evidence="1">Uncharacterized protein</fullName>
    </submittedName>
</protein>